<dbReference type="AlphaFoldDB" id="A0A8K0XMF4"/>
<dbReference type="OrthoDB" id="3219836at2759"/>
<organism evidence="1 2">
    <name type="scientific">Cristinia sonorae</name>
    <dbReference type="NCBI Taxonomy" id="1940300"/>
    <lineage>
        <taxon>Eukaryota</taxon>
        <taxon>Fungi</taxon>
        <taxon>Dikarya</taxon>
        <taxon>Basidiomycota</taxon>
        <taxon>Agaricomycotina</taxon>
        <taxon>Agaricomycetes</taxon>
        <taxon>Agaricomycetidae</taxon>
        <taxon>Agaricales</taxon>
        <taxon>Pleurotineae</taxon>
        <taxon>Stephanosporaceae</taxon>
        <taxon>Cristinia</taxon>
    </lineage>
</organism>
<evidence type="ECO:0000313" key="1">
    <source>
        <dbReference type="EMBL" id="KAH8093120.1"/>
    </source>
</evidence>
<sequence>MPAPQSSPVHSRLHEGRPVLGHVNLMVDTLIVNANIDDLRAIVRATLASSPPAMAGTFTAAARTRLLQTNAVLPPHPGNLFGTRADGSIVPTPELRAALVRARALYGAGLGLASLKVLALVVRATKGHRWEESGEMENTFSDIDADISQALQSTREELDGGRVADMTKARETLRELRASIQESQQEVKSWGGSFPFERAAATLEFWKL</sequence>
<gene>
    <name evidence="1" type="ORF">BXZ70DRAFT_440717</name>
</gene>
<reference evidence="1" key="1">
    <citation type="journal article" date="2021" name="New Phytol.">
        <title>Evolutionary innovations through gain and loss of genes in the ectomycorrhizal Boletales.</title>
        <authorList>
            <person name="Wu G."/>
            <person name="Miyauchi S."/>
            <person name="Morin E."/>
            <person name="Kuo A."/>
            <person name="Drula E."/>
            <person name="Varga T."/>
            <person name="Kohler A."/>
            <person name="Feng B."/>
            <person name="Cao Y."/>
            <person name="Lipzen A."/>
            <person name="Daum C."/>
            <person name="Hundley H."/>
            <person name="Pangilinan J."/>
            <person name="Johnson J."/>
            <person name="Barry K."/>
            <person name="LaButti K."/>
            <person name="Ng V."/>
            <person name="Ahrendt S."/>
            <person name="Min B."/>
            <person name="Choi I.G."/>
            <person name="Park H."/>
            <person name="Plett J.M."/>
            <person name="Magnuson J."/>
            <person name="Spatafora J.W."/>
            <person name="Nagy L.G."/>
            <person name="Henrissat B."/>
            <person name="Grigoriev I.V."/>
            <person name="Yang Z.L."/>
            <person name="Xu J."/>
            <person name="Martin F.M."/>
        </authorList>
    </citation>
    <scope>NUCLEOTIDE SEQUENCE</scope>
    <source>
        <strain evidence="1">KKN 215</strain>
    </source>
</reference>
<dbReference type="Proteomes" id="UP000813824">
    <property type="component" value="Unassembled WGS sequence"/>
</dbReference>
<proteinExistence type="predicted"/>
<dbReference type="EMBL" id="JAEVFJ010000030">
    <property type="protein sequence ID" value="KAH8093120.1"/>
    <property type="molecule type" value="Genomic_DNA"/>
</dbReference>
<protein>
    <submittedName>
        <fullName evidence="1">Uncharacterized protein</fullName>
    </submittedName>
</protein>
<comment type="caution">
    <text evidence="1">The sequence shown here is derived from an EMBL/GenBank/DDBJ whole genome shotgun (WGS) entry which is preliminary data.</text>
</comment>
<keyword evidence="2" id="KW-1185">Reference proteome</keyword>
<accession>A0A8K0XMF4</accession>
<name>A0A8K0XMF4_9AGAR</name>
<evidence type="ECO:0000313" key="2">
    <source>
        <dbReference type="Proteomes" id="UP000813824"/>
    </source>
</evidence>